<reference evidence="3 4" key="1">
    <citation type="journal article" date="2019" name="Emerg. Microbes Infect.">
        <title>Comprehensive subspecies identification of 175 nontuberculous mycobacteria species based on 7547 genomic profiles.</title>
        <authorList>
            <person name="Matsumoto Y."/>
            <person name="Kinjo T."/>
            <person name="Motooka D."/>
            <person name="Nabeya D."/>
            <person name="Jung N."/>
            <person name="Uechi K."/>
            <person name="Horii T."/>
            <person name="Iida T."/>
            <person name="Fujita J."/>
            <person name="Nakamura S."/>
        </authorList>
    </citation>
    <scope>NUCLEOTIDE SEQUENCE [LARGE SCALE GENOMIC DNA]</scope>
    <source>
        <strain evidence="3 4">JCM 6377</strain>
    </source>
</reference>
<evidence type="ECO:0000256" key="1">
    <source>
        <dbReference type="ARBA" id="ARBA00023172"/>
    </source>
</evidence>
<dbReference type="AlphaFoldDB" id="A0A7I9WA83"/>
<dbReference type="PROSITE" id="PS51898">
    <property type="entry name" value="TYR_RECOMBINASE"/>
    <property type="match status" value="1"/>
</dbReference>
<dbReference type="GO" id="GO:0003677">
    <property type="term" value="F:DNA binding"/>
    <property type="evidence" value="ECO:0007669"/>
    <property type="project" value="InterPro"/>
</dbReference>
<dbReference type="InterPro" id="IPR013762">
    <property type="entry name" value="Integrase-like_cat_sf"/>
</dbReference>
<organism evidence="3 4">
    <name type="scientific">Mycolicibacterium agri</name>
    <name type="common">Mycobacterium agri</name>
    <dbReference type="NCBI Taxonomy" id="36811"/>
    <lineage>
        <taxon>Bacteria</taxon>
        <taxon>Bacillati</taxon>
        <taxon>Actinomycetota</taxon>
        <taxon>Actinomycetes</taxon>
        <taxon>Mycobacteriales</taxon>
        <taxon>Mycobacteriaceae</taxon>
        <taxon>Mycolicibacterium</taxon>
    </lineage>
</organism>
<dbReference type="EMBL" id="BLKS01000001">
    <property type="protein sequence ID" value="GFG54601.1"/>
    <property type="molecule type" value="Genomic_DNA"/>
</dbReference>
<dbReference type="GO" id="GO:0015074">
    <property type="term" value="P:DNA integration"/>
    <property type="evidence" value="ECO:0007669"/>
    <property type="project" value="InterPro"/>
</dbReference>
<proteinExistence type="predicted"/>
<dbReference type="Pfam" id="PF00589">
    <property type="entry name" value="Phage_integrase"/>
    <property type="match status" value="1"/>
</dbReference>
<dbReference type="Gene3D" id="1.10.443.10">
    <property type="entry name" value="Intergrase catalytic core"/>
    <property type="match status" value="1"/>
</dbReference>
<protein>
    <recommendedName>
        <fullName evidence="2">Tyr recombinase domain-containing protein</fullName>
    </recommendedName>
</protein>
<name>A0A7I9WA83_MYCAG</name>
<feature type="domain" description="Tyr recombinase" evidence="2">
    <location>
        <begin position="493"/>
        <end position="714"/>
    </location>
</feature>
<evidence type="ECO:0000313" key="4">
    <source>
        <dbReference type="Proteomes" id="UP000465302"/>
    </source>
</evidence>
<evidence type="ECO:0000259" key="2">
    <source>
        <dbReference type="PROSITE" id="PS51898"/>
    </source>
</evidence>
<dbReference type="RefSeq" id="WP_163701263.1">
    <property type="nucleotide sequence ID" value="NZ_BLKS01000001.1"/>
</dbReference>
<dbReference type="InterPro" id="IPR002104">
    <property type="entry name" value="Integrase_catalytic"/>
</dbReference>
<evidence type="ECO:0000313" key="3">
    <source>
        <dbReference type="EMBL" id="GFG54601.1"/>
    </source>
</evidence>
<accession>A0A7I9WA83</accession>
<dbReference type="InterPro" id="IPR011010">
    <property type="entry name" value="DNA_brk_join_enz"/>
</dbReference>
<dbReference type="GO" id="GO:0006310">
    <property type="term" value="P:DNA recombination"/>
    <property type="evidence" value="ECO:0007669"/>
    <property type="project" value="UniProtKB-KW"/>
</dbReference>
<comment type="caution">
    <text evidence="3">The sequence shown here is derived from an EMBL/GenBank/DDBJ whole genome shotgun (WGS) entry which is preliminary data.</text>
</comment>
<sequence>MVTAIAEFDTAAIPVVDASRSPGLSFERRYEIVSEQFADWLVMEPIQFPPQHPTYGWACRVSECEGAVAPTHTTYLCDKHAKQYSLSNPTADVEDFISSAEPIDRSRIGFALKRFPECTVEHCSREASGRGLCTAHANSLAKEIKRGGSEIAWRRGVVSRLSALQRCSLTGCAHDGALLTPDGGRICRSHHSQWRHWLRTVGGSADLAAWSDYLTSSLLRDSLGDVQSRGKASLSALPSRLQAEIRFALHRHCQLKHRVRITPATIRAGVDALARHNIQSLAENDQMQTVLTSCQNALVRRGLTALAFAARSLTATDTSAKEEGWFDPVVVGAAPFPDTQTRTRRKPWVLTEISQRWLRDLAWEFCRDMALLPEGKRPSAATVHQRMCGAVCLSGFLRQHRDDGGVDPEKLGPDDASLLKEVWDIWFREKIPIARLTNTPLRQAPVLTTLTRMVYMKSIRILLQHSRDRRRTCPELDSFTLALPMISRQPNAPRPRPMAFGEFQTLVAPANILRLEAADRADVGLADIWLVQAFQGGRIGETLGLRLGCIGLVGNAQPYIWRDITKNRIVDHGVPCHLPVYERLLARQEKTRSKLRRRYGGKLSTLSPRERQRVEDGWEQTMPLFPRSVRNPDLVFELSQDAFRRSWGLWLKSLGVRNLKTHQTRATLATSLLNNGAPPALVRQMLGHFSPEALVHYASYNNESMTRHLQQVWAAGPGMDKPGTILLRPAELNGCNPRAAADRIDLTVIPVEHGLCRYGPVVGGSQCPKAKHCTTAPDGPCEHFVLTGADLTYWERKRDAAYHFAEGAPNSDARDYILNQWEPWESVLNNLREALNELGLLEEAEKLDLRTPLHDYFNPIFATGWQVTDLHG</sequence>
<gene>
    <name evidence="3" type="ORF">MAGR_60420</name>
</gene>
<keyword evidence="1" id="KW-0233">DNA recombination</keyword>
<dbReference type="SUPFAM" id="SSF56349">
    <property type="entry name" value="DNA breaking-rejoining enzymes"/>
    <property type="match status" value="1"/>
</dbReference>
<dbReference type="Proteomes" id="UP000465302">
    <property type="component" value="Unassembled WGS sequence"/>
</dbReference>